<gene>
    <name evidence="2" type="ORF">SGGMMB4_03656</name>
</gene>
<dbReference type="AlphaFoldDB" id="A0A193QKQ5"/>
<evidence type="ECO:0000313" key="2">
    <source>
        <dbReference type="EMBL" id="CRL45678.1"/>
    </source>
</evidence>
<name>A0A193QKQ5_SODGM</name>
<proteinExistence type="predicted"/>
<evidence type="ECO:0008006" key="4">
    <source>
        <dbReference type="Google" id="ProtNLM"/>
    </source>
</evidence>
<dbReference type="GO" id="GO:0006412">
    <property type="term" value="P:translation"/>
    <property type="evidence" value="ECO:0007669"/>
    <property type="project" value="InterPro"/>
</dbReference>
<dbReference type="Proteomes" id="UP000245838">
    <property type="component" value="Chromosome sggmmb4_Chromosome"/>
</dbReference>
<accession>A0A193QKQ5</accession>
<sequence length="227" mass="25241">MPATDTISTRRKSGRHKPDGQSQQVQVFCPACGFANLFWGKTTSDGEVIEHYGRRCQGWHEDERGERQQCDYRFCFKLCADCGAQNDIAARHCHHCQRILLDPDDMLKAALRLKDALVLRCSGMSLRAGQDDKGEWLQVTYYDEDGADVGELYRLHTPAQRRLFALRFLPLHLRPPPGGGVYLGAGEGHRSGSGQVTGAGFCGFPLTRLTGFRLLRAGNSGKILPAY</sequence>
<protein>
    <recommendedName>
        <fullName evidence="4">Helicase</fullName>
    </recommendedName>
</protein>
<evidence type="ECO:0000256" key="1">
    <source>
        <dbReference type="SAM" id="MobiDB-lite"/>
    </source>
</evidence>
<dbReference type="EMBL" id="LN854557">
    <property type="protein sequence ID" value="CRL45678.1"/>
    <property type="molecule type" value="Genomic_DNA"/>
</dbReference>
<dbReference type="SUPFAM" id="SSF57829">
    <property type="entry name" value="Zn-binding ribosomal proteins"/>
    <property type="match status" value="1"/>
</dbReference>
<feature type="region of interest" description="Disordered" evidence="1">
    <location>
        <begin position="1"/>
        <end position="22"/>
    </location>
</feature>
<evidence type="ECO:0000313" key="3">
    <source>
        <dbReference type="Proteomes" id="UP000245838"/>
    </source>
</evidence>
<organism evidence="2 3">
    <name type="scientific">Sodalis glossinidius (strain morsitans)</name>
    <dbReference type="NCBI Taxonomy" id="343509"/>
    <lineage>
        <taxon>Bacteria</taxon>
        <taxon>Pseudomonadati</taxon>
        <taxon>Pseudomonadota</taxon>
        <taxon>Gammaproteobacteria</taxon>
        <taxon>Enterobacterales</taxon>
        <taxon>Bruguierivoracaceae</taxon>
        <taxon>Sodalis</taxon>
    </lineage>
</organism>
<reference evidence="2 3" key="1">
    <citation type="submission" date="2015-05" db="EMBL/GenBank/DDBJ databases">
        <authorList>
            <person name="Goodhead I."/>
        </authorList>
    </citation>
    <scope>NUCLEOTIDE SEQUENCE [LARGE SCALE GENOMIC DNA]</scope>
    <source>
        <strain evidence="3">morsitans</strain>
    </source>
</reference>
<dbReference type="InterPro" id="IPR011332">
    <property type="entry name" value="Ribosomal_zn-bd"/>
</dbReference>